<feature type="region of interest" description="Disordered" evidence="1">
    <location>
        <begin position="93"/>
        <end position="122"/>
    </location>
</feature>
<organism evidence="2 3">
    <name type="scientific">Vibrio scophthalmi LMG 19158</name>
    <dbReference type="NCBI Taxonomy" id="870967"/>
    <lineage>
        <taxon>Bacteria</taxon>
        <taxon>Pseudomonadati</taxon>
        <taxon>Pseudomonadota</taxon>
        <taxon>Gammaproteobacteria</taxon>
        <taxon>Vibrionales</taxon>
        <taxon>Vibrionaceae</taxon>
        <taxon>Vibrio</taxon>
    </lineage>
</organism>
<feature type="non-terminal residue" evidence="2">
    <location>
        <position position="308"/>
    </location>
</feature>
<sequence>MTVALEKNSNEIVHGSALRALDDEHIQENDYICPDDKCLMPATPCSYKESNQKASYFRYDEHSPECIVTLQQNSSKGSKRSTKDHFYSYIDELKEPSDRQPSSGIAKQNTSNNTASAQPNIEKGKASRYLEAAIDYYLDKTEEAVNRTLKLPKHPKKTYRSTFQLITDNKQYNSGHIFYSKIKFNAQLEEIDGYIKLTLLPKNNGKQYQLKINTSKWSNQKKNAFNLACSTSLENAKKHYIKQKKANKYPTEHPYIFFVAHNPIVSDNEFEVEHFEFVSLRYLPELHLPFNDRGIKKIVRTISVNKAI</sequence>
<dbReference type="eggNOG" id="ENOG5033K71">
    <property type="taxonomic scope" value="Bacteria"/>
</dbReference>
<comment type="caution">
    <text evidence="2">The sequence shown here is derived from an EMBL/GenBank/DDBJ whole genome shotgun (WGS) entry which is preliminary data.</text>
</comment>
<evidence type="ECO:0000313" key="3">
    <source>
        <dbReference type="Proteomes" id="UP000004349"/>
    </source>
</evidence>
<evidence type="ECO:0000313" key="2">
    <source>
        <dbReference type="EMBL" id="EGU37405.1"/>
    </source>
</evidence>
<protein>
    <submittedName>
        <fullName evidence="2">Uncharacterized protein</fullName>
    </submittedName>
</protein>
<evidence type="ECO:0000256" key="1">
    <source>
        <dbReference type="SAM" id="MobiDB-lite"/>
    </source>
</evidence>
<gene>
    <name evidence="2" type="ORF">VIS19158_08820</name>
</gene>
<reference evidence="2 3" key="1">
    <citation type="journal article" date="2012" name="Int. J. Syst. Evol. Microbiol.">
        <title>Vibrio caribbeanicus sp. nov., isolated from the marine sponge Scleritoderma cyanea.</title>
        <authorList>
            <person name="Hoffmann M."/>
            <person name="Monday S.R."/>
            <person name="Allard M.W."/>
            <person name="Strain E.A."/>
            <person name="Whittaker P."/>
            <person name="Naum M."/>
            <person name="McCarthy P.J."/>
            <person name="Lopez J.V."/>
            <person name="Fischer M."/>
            <person name="Brown E.W."/>
        </authorList>
    </citation>
    <scope>NUCLEOTIDE SEQUENCE [LARGE SCALE GENOMIC DNA]</scope>
    <source>
        <strain evidence="2 3">LMG 19158</strain>
    </source>
</reference>
<accession>F9RN50</accession>
<dbReference type="RefSeq" id="WP_005595102.1">
    <property type="nucleotide sequence ID" value="NZ_AFWE01000108.1"/>
</dbReference>
<dbReference type="EMBL" id="AFWE01000108">
    <property type="protein sequence ID" value="EGU37405.1"/>
    <property type="molecule type" value="Genomic_DNA"/>
</dbReference>
<feature type="compositionally biased region" description="Polar residues" evidence="1">
    <location>
        <begin position="99"/>
        <end position="119"/>
    </location>
</feature>
<dbReference type="Proteomes" id="UP000004349">
    <property type="component" value="Unassembled WGS sequence"/>
</dbReference>
<proteinExistence type="predicted"/>
<name>F9RN50_9VIBR</name>
<dbReference type="AlphaFoldDB" id="F9RN50"/>